<protein>
    <submittedName>
        <fullName evidence="2">Uncharacterized protein</fullName>
    </submittedName>
</protein>
<accession>A0AA40G4A1</accession>
<gene>
    <name evidence="2" type="ORF">K0M31_018891</name>
</gene>
<dbReference type="Proteomes" id="UP001177670">
    <property type="component" value="Unassembled WGS sequence"/>
</dbReference>
<feature type="compositionally biased region" description="Acidic residues" evidence="1">
    <location>
        <begin position="79"/>
        <end position="89"/>
    </location>
</feature>
<proteinExistence type="predicted"/>
<name>A0AA40G4A1_9HYME</name>
<comment type="caution">
    <text evidence="2">The sequence shown here is derived from an EMBL/GenBank/DDBJ whole genome shotgun (WGS) entry which is preliminary data.</text>
</comment>
<evidence type="ECO:0000313" key="2">
    <source>
        <dbReference type="EMBL" id="KAK1130782.1"/>
    </source>
</evidence>
<sequence length="101" mass="11703">MGLNLKNRRNENLSGRVRNDLEEPSTPPNSRKPRRRVWRVKQSSRWLETLPLARKGASRRGWRARNPTPSPINLELIYDDYDDDDDDGGGESNARRFLNTG</sequence>
<evidence type="ECO:0000313" key="3">
    <source>
        <dbReference type="Proteomes" id="UP001177670"/>
    </source>
</evidence>
<reference evidence="2" key="1">
    <citation type="submission" date="2021-10" db="EMBL/GenBank/DDBJ databases">
        <title>Melipona bicolor Genome sequencing and assembly.</title>
        <authorList>
            <person name="Araujo N.S."/>
            <person name="Arias M.C."/>
        </authorList>
    </citation>
    <scope>NUCLEOTIDE SEQUENCE</scope>
    <source>
        <strain evidence="2">USP_2M_L1-L4_2017</strain>
        <tissue evidence="2">Whole body</tissue>
    </source>
</reference>
<keyword evidence="3" id="KW-1185">Reference proteome</keyword>
<dbReference type="AlphaFoldDB" id="A0AA40G4A1"/>
<organism evidence="2 3">
    <name type="scientific">Melipona bicolor</name>
    <dbReference type="NCBI Taxonomy" id="60889"/>
    <lineage>
        <taxon>Eukaryota</taxon>
        <taxon>Metazoa</taxon>
        <taxon>Ecdysozoa</taxon>
        <taxon>Arthropoda</taxon>
        <taxon>Hexapoda</taxon>
        <taxon>Insecta</taxon>
        <taxon>Pterygota</taxon>
        <taxon>Neoptera</taxon>
        <taxon>Endopterygota</taxon>
        <taxon>Hymenoptera</taxon>
        <taxon>Apocrita</taxon>
        <taxon>Aculeata</taxon>
        <taxon>Apoidea</taxon>
        <taxon>Anthophila</taxon>
        <taxon>Apidae</taxon>
        <taxon>Melipona</taxon>
    </lineage>
</organism>
<feature type="region of interest" description="Disordered" evidence="1">
    <location>
        <begin position="79"/>
        <end position="101"/>
    </location>
</feature>
<dbReference type="EMBL" id="JAHYIQ010000007">
    <property type="protein sequence ID" value="KAK1130782.1"/>
    <property type="molecule type" value="Genomic_DNA"/>
</dbReference>
<evidence type="ECO:0000256" key="1">
    <source>
        <dbReference type="SAM" id="MobiDB-lite"/>
    </source>
</evidence>
<feature type="region of interest" description="Disordered" evidence="1">
    <location>
        <begin position="1"/>
        <end position="38"/>
    </location>
</feature>